<name>A0ABS4KE33_9FIRM</name>
<dbReference type="Proteomes" id="UP001519306">
    <property type="component" value="Unassembled WGS sequence"/>
</dbReference>
<dbReference type="PANTHER" id="PTHR33393:SF12">
    <property type="entry name" value="CAPSULE BIOSYNTHESIS PROTEIN CAPA"/>
    <property type="match status" value="1"/>
</dbReference>
<sequence length="386" mass="44429">MKKKVIVVIVFIMITFTAILYYINNNYLNNIDSVEEDKDTKREITIVATGDIIYHMPLYINTYDRESDSFDFSSFYKEMKDIIDSSDIMVGNYETTSNENRVYSGYPSFNTPKDSIKYLKDIGFDILSTANNHCLDTGVDGIISTIDAMDEYNIKHFGTYKEDINRGVILEENNIKVGFLSYSEYFNGLEKLVPEDKSFMISKFNLENIKNDINNLKIQGANFIVIYPHWGVEYSSIPSEFQVFMNKELLKAGADVVLGSHPHVLQPVEYSEIDAKKKFSIYSMGNSISNQRMEWMNIEGTETGVFVKLKISKKDSENTASLEDVELIPTYVNRYKNENNKFVYEVVSLKDYIEGGIKRDSIDEYTKKKVDRNYENAMNILYSLGG</sequence>
<dbReference type="CDD" id="cd07381">
    <property type="entry name" value="MPP_CapA"/>
    <property type="match status" value="1"/>
</dbReference>
<evidence type="ECO:0000256" key="1">
    <source>
        <dbReference type="ARBA" id="ARBA00005662"/>
    </source>
</evidence>
<keyword evidence="2" id="KW-0812">Transmembrane</keyword>
<gene>
    <name evidence="4" type="ORF">J2Z71_001576</name>
</gene>
<evidence type="ECO:0000313" key="5">
    <source>
        <dbReference type="Proteomes" id="UP001519306"/>
    </source>
</evidence>
<dbReference type="Pfam" id="PF09587">
    <property type="entry name" value="PGA_cap"/>
    <property type="match status" value="1"/>
</dbReference>
<feature type="transmembrane region" description="Helical" evidence="2">
    <location>
        <begin position="5"/>
        <end position="23"/>
    </location>
</feature>
<dbReference type="InterPro" id="IPR052169">
    <property type="entry name" value="CW_Biosynth-Accessory"/>
</dbReference>
<dbReference type="RefSeq" id="WP_210061855.1">
    <property type="nucleotide sequence ID" value="NZ_JAGGLJ010000018.1"/>
</dbReference>
<keyword evidence="2" id="KW-0472">Membrane</keyword>
<dbReference type="Gene3D" id="3.60.21.10">
    <property type="match status" value="1"/>
</dbReference>
<dbReference type="InterPro" id="IPR029052">
    <property type="entry name" value="Metallo-depent_PP-like"/>
</dbReference>
<dbReference type="PANTHER" id="PTHR33393">
    <property type="entry name" value="POLYGLUTAMINE SYNTHESIS ACCESSORY PROTEIN RV0574C-RELATED"/>
    <property type="match status" value="1"/>
</dbReference>
<protein>
    <submittedName>
        <fullName evidence="4">Poly-gamma-glutamate synthesis protein (Capsule biosynthesis protein)</fullName>
    </submittedName>
</protein>
<dbReference type="InterPro" id="IPR019079">
    <property type="entry name" value="Capsule_synth_CapA"/>
</dbReference>
<dbReference type="EMBL" id="JAGGLJ010000018">
    <property type="protein sequence ID" value="MBP2026022.1"/>
    <property type="molecule type" value="Genomic_DNA"/>
</dbReference>
<evidence type="ECO:0000259" key="3">
    <source>
        <dbReference type="SMART" id="SM00854"/>
    </source>
</evidence>
<comment type="similarity">
    <text evidence="1">Belongs to the CapA family.</text>
</comment>
<proteinExistence type="inferred from homology"/>
<organism evidence="4 5">
    <name type="scientific">Peptoniphilus stercorisuis</name>
    <dbReference type="NCBI Taxonomy" id="1436965"/>
    <lineage>
        <taxon>Bacteria</taxon>
        <taxon>Bacillati</taxon>
        <taxon>Bacillota</taxon>
        <taxon>Tissierellia</taxon>
        <taxon>Tissierellales</taxon>
        <taxon>Peptoniphilaceae</taxon>
        <taxon>Peptoniphilus</taxon>
    </lineage>
</organism>
<reference evidence="4 5" key="1">
    <citation type="submission" date="2021-03" db="EMBL/GenBank/DDBJ databases">
        <title>Genomic Encyclopedia of Type Strains, Phase IV (KMG-IV): sequencing the most valuable type-strain genomes for metagenomic binning, comparative biology and taxonomic classification.</title>
        <authorList>
            <person name="Goeker M."/>
        </authorList>
    </citation>
    <scope>NUCLEOTIDE SEQUENCE [LARGE SCALE GENOMIC DNA]</scope>
    <source>
        <strain evidence="4 5">DSM 27563</strain>
    </source>
</reference>
<comment type="caution">
    <text evidence="4">The sequence shown here is derived from an EMBL/GenBank/DDBJ whole genome shotgun (WGS) entry which is preliminary data.</text>
</comment>
<accession>A0ABS4KE33</accession>
<dbReference type="SMART" id="SM00854">
    <property type="entry name" value="PGA_cap"/>
    <property type="match status" value="1"/>
</dbReference>
<evidence type="ECO:0000256" key="2">
    <source>
        <dbReference type="SAM" id="Phobius"/>
    </source>
</evidence>
<feature type="domain" description="Capsule synthesis protein CapA" evidence="3">
    <location>
        <begin position="45"/>
        <end position="291"/>
    </location>
</feature>
<keyword evidence="5" id="KW-1185">Reference proteome</keyword>
<keyword evidence="2" id="KW-1133">Transmembrane helix</keyword>
<evidence type="ECO:0000313" key="4">
    <source>
        <dbReference type="EMBL" id="MBP2026022.1"/>
    </source>
</evidence>
<dbReference type="SUPFAM" id="SSF56300">
    <property type="entry name" value="Metallo-dependent phosphatases"/>
    <property type="match status" value="1"/>
</dbReference>